<organism evidence="8">
    <name type="scientific">Granulicella tundricola (strain ATCC BAA-1859 / DSM 23138 / MP5ACTX9)</name>
    <dbReference type="NCBI Taxonomy" id="1198114"/>
    <lineage>
        <taxon>Bacteria</taxon>
        <taxon>Pseudomonadati</taxon>
        <taxon>Acidobacteriota</taxon>
        <taxon>Terriglobia</taxon>
        <taxon>Terriglobales</taxon>
        <taxon>Acidobacteriaceae</taxon>
        <taxon>Granulicella</taxon>
    </lineage>
</organism>
<dbReference type="RefSeq" id="WP_013580118.1">
    <property type="nucleotide sequence ID" value="NC_015064.1"/>
</dbReference>
<feature type="transmembrane region" description="Helical" evidence="6">
    <location>
        <begin position="292"/>
        <end position="310"/>
    </location>
</feature>
<accession>E8WYW3</accession>
<dbReference type="PANTHER" id="PTHR33529">
    <property type="entry name" value="SLR0882 PROTEIN-RELATED"/>
    <property type="match status" value="1"/>
</dbReference>
<evidence type="ECO:0000256" key="2">
    <source>
        <dbReference type="ARBA" id="ARBA00022475"/>
    </source>
</evidence>
<dbReference type="AlphaFoldDB" id="E8WYW3"/>
<dbReference type="STRING" id="1198114.AciX9_1751"/>
<dbReference type="Proteomes" id="UP000000343">
    <property type="component" value="Chromosome"/>
</dbReference>
<evidence type="ECO:0000313" key="7">
    <source>
        <dbReference type="EMBL" id="ADW68799.1"/>
    </source>
</evidence>
<name>E8WYW3_GRATM</name>
<evidence type="ECO:0000256" key="3">
    <source>
        <dbReference type="ARBA" id="ARBA00022692"/>
    </source>
</evidence>
<evidence type="ECO:0000256" key="1">
    <source>
        <dbReference type="ARBA" id="ARBA00004651"/>
    </source>
</evidence>
<comment type="subcellular location">
    <subcellularLocation>
        <location evidence="1">Cell membrane</location>
        <topology evidence="1">Multi-pass membrane protein</topology>
    </subcellularLocation>
</comment>
<protein>
    <submittedName>
        <fullName evidence="7">Permease YjgP/YjgQ family protein</fullName>
    </submittedName>
</protein>
<dbReference type="InterPro" id="IPR030922">
    <property type="entry name" value="LptF"/>
</dbReference>
<dbReference type="InterPro" id="IPR005495">
    <property type="entry name" value="LptG/LptF_permease"/>
</dbReference>
<feature type="transmembrane region" description="Helical" evidence="6">
    <location>
        <begin position="433"/>
        <end position="457"/>
    </location>
</feature>
<sequence length="813" mass="89350">MRLLTRYILREVLSHALLGGVLFTFVLFTSRLGKILEIVVRNSASLSDVARLIAYFLPEALIVTIPMAVLVGILLGLSRLAADSEITAMRASGMGALDFVRIVSLVSIGALALGLFNSLYLAPRSAANLLALENSLKYSQASFEVEPRVFDEDFKNIVLYVQDVRPGSGAALWRHVFVADLTEPSAPKITTADQALVTSAGPGNLNLHLTDGAQHQISPTDANQYNISTFQVTDIPMQTGAQEDAHLSRSDTPILALSLPELIQRGNQAAAPGPKHDVRAARLYKIELNKRFSYPFACLVLMLVGVPLGLSSKRGGKSTGFVLTILLVFVYYFLSSVGVALANQGKLPPVLGVWGANLIFAAFGALLLQQLSRGGVALSIFSSIGSTISRAFERYRPGQGEENDLSNSIPQRLRSLLHIRFPLILDDYIMREFGATFALVLAAFSMVFLIFTFFELIGDIIRNRIAFVTVGDYLLNLIPYILYNVTPLCVLVAVLVTFGSLAKTSEFTAMKASGVSLYRVVTPVLVLTAVIACSLFAFDEFYLPQANRRQEALRSVIKGKPAQTFLRPDRQWISGQTVLDPISLAQSRSWAPIAPAVVHIGDTAKQPARIFYYQFFDPDHDAFANLTVFEFDPATFTLTRRIFAESAKWDSNVNQWIFENGWSRTFSGEVADTYKPFTLANFPEIHEQPQYFKKEDRQSQQMSFGELSSYISDLRQSGFNTMRLSVQLNRKLAYPAITLVMAILAIPFALSSGKRGGVTGFAIAILLAVVYLGVSSLFEAMGNVNTLPPMLAAWTPDLLFTFAGAYFLLRTPT</sequence>
<reference evidence="8" key="1">
    <citation type="submission" date="2011-01" db="EMBL/GenBank/DDBJ databases">
        <title>Complete sequence of chromosome of Acidobacterium sp. MP5ACTX9.</title>
        <authorList>
            <consortium name="US DOE Joint Genome Institute"/>
            <person name="Lucas S."/>
            <person name="Copeland A."/>
            <person name="Lapidus A."/>
            <person name="Cheng J.-F."/>
            <person name="Goodwin L."/>
            <person name="Pitluck S."/>
            <person name="Teshima H."/>
            <person name="Detter J.C."/>
            <person name="Han C."/>
            <person name="Tapia R."/>
            <person name="Land M."/>
            <person name="Hauser L."/>
            <person name="Kyrpides N."/>
            <person name="Ivanova N."/>
            <person name="Ovchinnikova G."/>
            <person name="Pagani I."/>
            <person name="Rawat S.R."/>
            <person name="Mannisto M."/>
            <person name="Haggblom M.M."/>
            <person name="Woyke T."/>
        </authorList>
    </citation>
    <scope>NUCLEOTIDE SEQUENCE [LARGE SCALE GENOMIC DNA]</scope>
    <source>
        <strain evidence="8">MP5ACTX9</strain>
    </source>
</reference>
<dbReference type="Pfam" id="PF03739">
    <property type="entry name" value="LptF_LptG"/>
    <property type="match status" value="2"/>
</dbReference>
<dbReference type="GO" id="GO:0043190">
    <property type="term" value="C:ATP-binding cassette (ABC) transporter complex"/>
    <property type="evidence" value="ECO:0007669"/>
    <property type="project" value="InterPro"/>
</dbReference>
<feature type="transmembrane region" description="Helical" evidence="6">
    <location>
        <begin position="347"/>
        <end position="368"/>
    </location>
</feature>
<dbReference type="OrthoDB" id="9780716at2"/>
<dbReference type="HOGENOM" id="CLU_354437_0_0_0"/>
<dbReference type="KEGG" id="acm:AciX9_1751"/>
<keyword evidence="3 6" id="KW-0812">Transmembrane</keyword>
<keyword evidence="5 6" id="KW-0472">Membrane</keyword>
<dbReference type="PANTHER" id="PTHR33529:SF6">
    <property type="entry name" value="YJGP_YJGQ FAMILY PERMEASE"/>
    <property type="match status" value="1"/>
</dbReference>
<evidence type="ECO:0000313" key="8">
    <source>
        <dbReference type="Proteomes" id="UP000000343"/>
    </source>
</evidence>
<feature type="transmembrane region" description="Helical" evidence="6">
    <location>
        <begin position="790"/>
        <end position="809"/>
    </location>
</feature>
<keyword evidence="8" id="KW-1185">Reference proteome</keyword>
<feature type="transmembrane region" description="Helical" evidence="6">
    <location>
        <begin position="52"/>
        <end position="78"/>
    </location>
</feature>
<dbReference type="PaxDb" id="1198114-AciX9_1751"/>
<evidence type="ECO:0000256" key="6">
    <source>
        <dbReference type="SAM" id="Phobius"/>
    </source>
</evidence>
<keyword evidence="2" id="KW-1003">Cell membrane</keyword>
<evidence type="ECO:0000256" key="5">
    <source>
        <dbReference type="ARBA" id="ARBA00023136"/>
    </source>
</evidence>
<dbReference type="GO" id="GO:0055085">
    <property type="term" value="P:transmembrane transport"/>
    <property type="evidence" value="ECO:0007669"/>
    <property type="project" value="InterPro"/>
</dbReference>
<dbReference type="GO" id="GO:0015920">
    <property type="term" value="P:lipopolysaccharide transport"/>
    <property type="evidence" value="ECO:0007669"/>
    <property type="project" value="TreeGrafter"/>
</dbReference>
<dbReference type="eggNOG" id="COG0795">
    <property type="taxonomic scope" value="Bacteria"/>
</dbReference>
<proteinExistence type="predicted"/>
<dbReference type="EMBL" id="CP002480">
    <property type="protein sequence ID" value="ADW68799.1"/>
    <property type="molecule type" value="Genomic_DNA"/>
</dbReference>
<feature type="transmembrane region" description="Helical" evidence="6">
    <location>
        <begin position="99"/>
        <end position="122"/>
    </location>
</feature>
<feature type="transmembrane region" description="Helical" evidence="6">
    <location>
        <begin position="518"/>
        <end position="538"/>
    </location>
</feature>
<feature type="transmembrane region" description="Helical" evidence="6">
    <location>
        <begin position="756"/>
        <end position="778"/>
    </location>
</feature>
<dbReference type="NCBIfam" id="TIGR04407">
    <property type="entry name" value="LptF_YjgP"/>
    <property type="match status" value="1"/>
</dbReference>
<keyword evidence="4 6" id="KW-1133">Transmembrane helix</keyword>
<feature type="transmembrane region" description="Helical" evidence="6">
    <location>
        <begin position="12"/>
        <end position="32"/>
    </location>
</feature>
<evidence type="ECO:0000256" key="4">
    <source>
        <dbReference type="ARBA" id="ARBA00022989"/>
    </source>
</evidence>
<gene>
    <name evidence="7" type="ordered locus">AciX9_1751</name>
</gene>
<feature type="transmembrane region" description="Helical" evidence="6">
    <location>
        <begin position="732"/>
        <end position="750"/>
    </location>
</feature>
<feature type="transmembrane region" description="Helical" evidence="6">
    <location>
        <begin position="322"/>
        <end position="341"/>
    </location>
</feature>
<feature type="transmembrane region" description="Helical" evidence="6">
    <location>
        <begin position="477"/>
        <end position="498"/>
    </location>
</feature>